<dbReference type="Gene3D" id="3.40.50.1000">
    <property type="entry name" value="HAD superfamily/HAD-like"/>
    <property type="match status" value="1"/>
</dbReference>
<proteinExistence type="predicted"/>
<dbReference type="RefSeq" id="WP_203916242.1">
    <property type="nucleotide sequence ID" value="NZ_BONZ01000008.1"/>
</dbReference>
<dbReference type="InterPro" id="IPR006439">
    <property type="entry name" value="HAD-SF_hydro_IA"/>
</dbReference>
<dbReference type="Pfam" id="PF00702">
    <property type="entry name" value="Hydrolase"/>
    <property type="match status" value="1"/>
</dbReference>
<dbReference type="InterPro" id="IPR036412">
    <property type="entry name" value="HAD-like_sf"/>
</dbReference>
<dbReference type="InterPro" id="IPR023214">
    <property type="entry name" value="HAD_sf"/>
</dbReference>
<comment type="caution">
    <text evidence="2">The sequence shown here is derived from an EMBL/GenBank/DDBJ whole genome shotgun (WGS) entry which is preliminary data.</text>
</comment>
<organism evidence="2 3">
    <name type="scientific">Rugosimonospora africana</name>
    <dbReference type="NCBI Taxonomy" id="556532"/>
    <lineage>
        <taxon>Bacteria</taxon>
        <taxon>Bacillati</taxon>
        <taxon>Actinomycetota</taxon>
        <taxon>Actinomycetes</taxon>
        <taxon>Micromonosporales</taxon>
        <taxon>Micromonosporaceae</taxon>
        <taxon>Rugosimonospora</taxon>
    </lineage>
</organism>
<sequence length="274" mass="29527">MSGFRAVLFDFFGTLTTAVGRGEAHADIARRLGCSPAAFYAELDQSFPARARGGYGSPAEALRRVARNAGGDPTDDQLAEALVARVAAVRADTRLRAETLPVLTALRRRGLLTGLVSDCCHELPLFLPALPVASLLTTCVYSIELATCKPDPRMYLTACERLGVRPQQCLYVGDGGSRELSGAEAAGMTAVRLVATDLAGHLTFNRDEGWTGREIPSLSETLPLVAGLPARARHARLIPVRWTAAGRRSDRGVGEASRHRRTGSRRRLDQRTAH</sequence>
<reference evidence="2" key="1">
    <citation type="submission" date="2021-01" db="EMBL/GenBank/DDBJ databases">
        <title>Whole genome shotgun sequence of Rugosimonospora africana NBRC 104875.</title>
        <authorList>
            <person name="Komaki H."/>
            <person name="Tamura T."/>
        </authorList>
    </citation>
    <scope>NUCLEOTIDE SEQUENCE</scope>
    <source>
        <strain evidence="2">NBRC 104875</strain>
    </source>
</reference>
<dbReference type="Proteomes" id="UP000642748">
    <property type="component" value="Unassembled WGS sequence"/>
</dbReference>
<keyword evidence="3" id="KW-1185">Reference proteome</keyword>
<dbReference type="NCBIfam" id="TIGR01549">
    <property type="entry name" value="HAD-SF-IA-v1"/>
    <property type="match status" value="1"/>
</dbReference>
<protein>
    <recommendedName>
        <fullName evidence="4">Hydrolase of the HAD superfamily</fullName>
    </recommendedName>
</protein>
<dbReference type="EMBL" id="BONZ01000008">
    <property type="protein sequence ID" value="GIH12522.1"/>
    <property type="molecule type" value="Genomic_DNA"/>
</dbReference>
<dbReference type="SFLD" id="SFLDS00003">
    <property type="entry name" value="Haloacid_Dehalogenase"/>
    <property type="match status" value="1"/>
</dbReference>
<evidence type="ECO:0000313" key="2">
    <source>
        <dbReference type="EMBL" id="GIH12522.1"/>
    </source>
</evidence>
<evidence type="ECO:0000256" key="1">
    <source>
        <dbReference type="SAM" id="MobiDB-lite"/>
    </source>
</evidence>
<name>A0A8J3VN69_9ACTN</name>
<gene>
    <name evidence="2" type="ORF">Raf01_06940</name>
</gene>
<dbReference type="PRINTS" id="PR00413">
    <property type="entry name" value="HADHALOGNASE"/>
</dbReference>
<dbReference type="AlphaFoldDB" id="A0A8J3VN69"/>
<dbReference type="SUPFAM" id="SSF56784">
    <property type="entry name" value="HAD-like"/>
    <property type="match status" value="1"/>
</dbReference>
<dbReference type="NCBIfam" id="TIGR01509">
    <property type="entry name" value="HAD-SF-IA-v3"/>
    <property type="match status" value="1"/>
</dbReference>
<dbReference type="PANTHER" id="PTHR46649">
    <property type="match status" value="1"/>
</dbReference>
<feature type="compositionally biased region" description="Basic and acidic residues" evidence="1">
    <location>
        <begin position="248"/>
        <end position="257"/>
    </location>
</feature>
<accession>A0A8J3VN69</accession>
<dbReference type="PANTHER" id="PTHR46649:SF4">
    <property type="entry name" value="HALOACID DEHALOGENASE-LIKE HYDROLASE (HAD) SUPERFAMILY PROTEIN"/>
    <property type="match status" value="1"/>
</dbReference>
<dbReference type="SFLD" id="SFLDG01129">
    <property type="entry name" value="C1.5:_HAD__Beta-PGM__Phosphata"/>
    <property type="match status" value="1"/>
</dbReference>
<feature type="region of interest" description="Disordered" evidence="1">
    <location>
        <begin position="248"/>
        <end position="274"/>
    </location>
</feature>
<evidence type="ECO:0008006" key="4">
    <source>
        <dbReference type="Google" id="ProtNLM"/>
    </source>
</evidence>
<evidence type="ECO:0000313" key="3">
    <source>
        <dbReference type="Proteomes" id="UP000642748"/>
    </source>
</evidence>